<sequence>MKAKIDVTIFHNGDMDILHASIYEELWKDYCTFKKRAAMQQEKGTKKGTFLARRYYRAALLSLFAFFEGVLNNWIKTIIQERQEFAGVERQDTLKKCDAMVEYCFFCSYTKRPGTFCSLYGYINRYEQHDLALIEHIDGQTLGRIETAMEEFFCYVEAMTALRRFPKPNESTTGLVSRLGGMVKDCRG</sequence>
<dbReference type="Proteomes" id="UP000536773">
    <property type="component" value="Unassembled WGS sequence"/>
</dbReference>
<dbReference type="OrthoDB" id="1623067at2"/>
<proteinExistence type="predicted"/>
<evidence type="ECO:0000313" key="2">
    <source>
        <dbReference type="EMBL" id="NMK38263.1"/>
    </source>
</evidence>
<dbReference type="EMBL" id="CP027569">
    <property type="protein sequence ID" value="AVO26192.1"/>
    <property type="molecule type" value="Genomic_DNA"/>
</dbReference>
<reference evidence="1 3" key="1">
    <citation type="journal article" date="2018" name="Genome Announc.">
        <title>Complete genomes of two Megasphaera elsdenii strains, NCIMB 702410 and ATCC 25940.</title>
        <authorList>
            <person name="Hatmaker E.A."/>
            <person name="O'Dell K."/>
            <person name="Riley L.A."/>
            <person name="Klingeman D.M."/>
            <person name="Guss A.M."/>
        </authorList>
    </citation>
    <scope>NUCLEOTIDE SEQUENCE [LARGE SCALE GENOMIC DNA]</scope>
    <source>
        <strain evidence="1 3">NCIMB702410</strain>
    </source>
</reference>
<accession>A0A1M6SYM5</accession>
<protein>
    <submittedName>
        <fullName evidence="2">Uncharacterized protein</fullName>
    </submittedName>
</protein>
<dbReference type="Proteomes" id="UP000238358">
    <property type="component" value="Chromosome"/>
</dbReference>
<evidence type="ECO:0000313" key="1">
    <source>
        <dbReference type="EMBL" id="AVO26192.1"/>
    </source>
</evidence>
<dbReference type="EMBL" id="JABBJH010000002">
    <property type="protein sequence ID" value="NMK38263.1"/>
    <property type="molecule type" value="Genomic_DNA"/>
</dbReference>
<reference evidence="2 4" key="2">
    <citation type="submission" date="2020-04" db="EMBL/GenBank/DDBJ databases">
        <authorList>
            <person name="Hitch T.C.A."/>
            <person name="Wylensek D."/>
            <person name="Clavel T."/>
        </authorList>
    </citation>
    <scope>NUCLEOTIDE SEQUENCE [LARGE SCALE GENOMIC DNA]</scope>
    <source>
        <strain evidence="2 4">WCA-386-APC-2A</strain>
    </source>
</reference>
<dbReference type="AlphaFoldDB" id="A0A1M6SYM5"/>
<dbReference type="RefSeq" id="WP_014016397.1">
    <property type="nucleotide sequence ID" value="NZ_AP031433.1"/>
</dbReference>
<name>A0A1M6SYM5_MEGEL</name>
<organism evidence="2 4">
    <name type="scientific">Megasphaera elsdenii</name>
    <dbReference type="NCBI Taxonomy" id="907"/>
    <lineage>
        <taxon>Bacteria</taxon>
        <taxon>Bacillati</taxon>
        <taxon>Bacillota</taxon>
        <taxon>Negativicutes</taxon>
        <taxon>Veillonellales</taxon>
        <taxon>Veillonellaceae</taxon>
        <taxon>Megasphaera</taxon>
    </lineage>
</organism>
<evidence type="ECO:0000313" key="4">
    <source>
        <dbReference type="Proteomes" id="UP000536773"/>
    </source>
</evidence>
<evidence type="ECO:0000313" key="3">
    <source>
        <dbReference type="Proteomes" id="UP000238358"/>
    </source>
</evidence>
<dbReference type="GeneID" id="97490740"/>
<gene>
    <name evidence="1" type="ORF">C6Y28_00320</name>
    <name evidence="2" type="ORF">HG933_02445</name>
</gene>